<comment type="similarity">
    <text evidence="1">Belongs to the amidase family.</text>
</comment>
<dbReference type="OrthoDB" id="6428749at2759"/>
<keyword evidence="2" id="KW-0378">Hydrolase</keyword>
<feature type="domain" description="Amidase" evidence="5">
    <location>
        <begin position="72"/>
        <end position="504"/>
    </location>
</feature>
<feature type="active site" description="Acyl-ester intermediate" evidence="3">
    <location>
        <position position="212"/>
    </location>
</feature>
<comment type="caution">
    <text evidence="6">The sequence shown here is derived from an EMBL/GenBank/DDBJ whole genome shotgun (WGS) entry which is preliminary data.</text>
</comment>
<protein>
    <submittedName>
        <fullName evidence="6">Acetamidase</fullName>
    </submittedName>
</protein>
<dbReference type="EMBL" id="WWBZ02000016">
    <property type="protein sequence ID" value="KAF4309784.1"/>
    <property type="molecule type" value="Genomic_DNA"/>
</dbReference>
<evidence type="ECO:0000256" key="3">
    <source>
        <dbReference type="PIRSR" id="PIRSR001221-1"/>
    </source>
</evidence>
<organism evidence="6 7">
    <name type="scientific">Botryosphaeria dothidea</name>
    <dbReference type="NCBI Taxonomy" id="55169"/>
    <lineage>
        <taxon>Eukaryota</taxon>
        <taxon>Fungi</taxon>
        <taxon>Dikarya</taxon>
        <taxon>Ascomycota</taxon>
        <taxon>Pezizomycotina</taxon>
        <taxon>Dothideomycetes</taxon>
        <taxon>Dothideomycetes incertae sedis</taxon>
        <taxon>Botryosphaeriales</taxon>
        <taxon>Botryosphaeriaceae</taxon>
        <taxon>Botryosphaeria</taxon>
    </lineage>
</organism>
<dbReference type="Proteomes" id="UP000572817">
    <property type="component" value="Unassembled WGS sequence"/>
</dbReference>
<reference evidence="6" key="1">
    <citation type="submission" date="2020-04" db="EMBL/GenBank/DDBJ databases">
        <title>Genome Assembly and Annotation of Botryosphaeria dothidea sdau 11-99, a Latent Pathogen of Apple Fruit Ring Rot in China.</title>
        <authorList>
            <person name="Yu C."/>
            <person name="Diao Y."/>
            <person name="Lu Q."/>
            <person name="Zhao J."/>
            <person name="Cui S."/>
            <person name="Peng C."/>
            <person name="He B."/>
            <person name="Liu H."/>
        </authorList>
    </citation>
    <scope>NUCLEOTIDE SEQUENCE [LARGE SCALE GENOMIC DNA]</scope>
    <source>
        <strain evidence="6">Sdau11-99</strain>
    </source>
</reference>
<feature type="binding site" evidence="4">
    <location>
        <position position="188"/>
    </location>
    <ligand>
        <name>substrate</name>
    </ligand>
</feature>
<evidence type="ECO:0000256" key="4">
    <source>
        <dbReference type="PIRSR" id="PIRSR001221-2"/>
    </source>
</evidence>
<evidence type="ECO:0000313" key="6">
    <source>
        <dbReference type="EMBL" id="KAF4309784.1"/>
    </source>
</evidence>
<dbReference type="GO" id="GO:0016787">
    <property type="term" value="F:hydrolase activity"/>
    <property type="evidence" value="ECO:0007669"/>
    <property type="project" value="UniProtKB-KW"/>
</dbReference>
<evidence type="ECO:0000259" key="5">
    <source>
        <dbReference type="Pfam" id="PF01425"/>
    </source>
</evidence>
<proteinExistence type="inferred from homology"/>
<feature type="binding site" evidence="4">
    <location>
        <position position="162"/>
    </location>
    <ligand>
        <name>substrate</name>
    </ligand>
</feature>
<dbReference type="PIRSF" id="PIRSF001221">
    <property type="entry name" value="Amidase_fungi"/>
    <property type="match status" value="1"/>
</dbReference>
<dbReference type="AlphaFoldDB" id="A0A8H4J0R9"/>
<accession>A0A8H4J0R9</accession>
<feature type="active site" description="Charge relay system" evidence="3">
    <location>
        <position position="188"/>
    </location>
</feature>
<dbReference type="Pfam" id="PF01425">
    <property type="entry name" value="Amidase"/>
    <property type="match status" value="1"/>
</dbReference>
<name>A0A8H4J0R9_9PEZI</name>
<dbReference type="InterPro" id="IPR036928">
    <property type="entry name" value="AS_sf"/>
</dbReference>
<dbReference type="PANTHER" id="PTHR46072">
    <property type="entry name" value="AMIDASE-RELATED-RELATED"/>
    <property type="match status" value="1"/>
</dbReference>
<gene>
    <name evidence="6" type="ORF">GTA08_BOTSDO02650</name>
</gene>
<dbReference type="PANTHER" id="PTHR46072:SF2">
    <property type="entry name" value="AMIDASE (EUROFUNG)"/>
    <property type="match status" value="1"/>
</dbReference>
<dbReference type="InterPro" id="IPR023631">
    <property type="entry name" value="Amidase_dom"/>
</dbReference>
<dbReference type="Gene3D" id="3.90.1300.10">
    <property type="entry name" value="Amidase signature (AS) domain"/>
    <property type="match status" value="1"/>
</dbReference>
<evidence type="ECO:0000313" key="7">
    <source>
        <dbReference type="Proteomes" id="UP000572817"/>
    </source>
</evidence>
<dbReference type="SUPFAM" id="SSF75304">
    <property type="entry name" value="Amidase signature (AS) enzymes"/>
    <property type="match status" value="1"/>
</dbReference>
<feature type="binding site" evidence="4">
    <location>
        <begin position="209"/>
        <end position="212"/>
    </location>
    <ligand>
        <name>substrate</name>
    </ligand>
</feature>
<feature type="active site" description="Charge relay system" evidence="3">
    <location>
        <position position="113"/>
    </location>
</feature>
<keyword evidence="7" id="KW-1185">Reference proteome</keyword>
<sequence>MGSTEQPSWLAKAEQKRALQAAAIHAFLSEHPPVRDARGDIAHSIPEIDDVEELLARISTRAVSAVDVAVAYISSLTEVLFEDAVRRAKELDEHLAATGKPIGPLHGLPVTLKDQFDVKGYDSTIGYVAKAFRPAPEDAVVVALLRQMGAIVIAKTNLPQSIMWCETDNPLWGLTTNPRNPAFTPGGSTGGESALLAEHGSILGWGTDIGGSIRIPSHMLGLYGLKPSNVTVSTDGQEHVPSVIGPLARSLSSVRFVTKTVIDAAPWEHDPKVVPLPWRADVEADIQSRPLVIGLLVDDGVVKVHPPVERVVRDTARKLEAAGHEVIPWDYSGHQECIEIMDQFYTADGCEDIRREVLAGGEPFIPHVEALVNRGKAISVYAYWQLNKLKHEQQKRYLDKWSSVRSPSGRKVDILLTPVMPHSAVPHKGCRWVGYTKVWNFLDYSAIVLPGGTVDKSIDAKADPSYEARNELDKWNWNLYDPETMDGMPVGVQIVGRKLEEEKVIGAAKVVEAVLRKQ</sequence>
<evidence type="ECO:0000256" key="1">
    <source>
        <dbReference type="ARBA" id="ARBA00009199"/>
    </source>
</evidence>
<evidence type="ECO:0000256" key="2">
    <source>
        <dbReference type="ARBA" id="ARBA00022801"/>
    </source>
</evidence>